<dbReference type="PANTHER" id="PTHR33647:SF1">
    <property type="entry name" value="OS01G0793800 PROTEIN"/>
    <property type="match status" value="1"/>
</dbReference>
<feature type="region of interest" description="Disordered" evidence="1">
    <location>
        <begin position="216"/>
        <end position="243"/>
    </location>
</feature>
<evidence type="ECO:0000256" key="1">
    <source>
        <dbReference type="SAM" id="MobiDB-lite"/>
    </source>
</evidence>
<protein>
    <submittedName>
        <fullName evidence="2">Uncharacterized protein</fullName>
    </submittedName>
</protein>
<feature type="region of interest" description="Disordered" evidence="1">
    <location>
        <begin position="183"/>
        <end position="203"/>
    </location>
</feature>
<dbReference type="eggNOG" id="ENOG502S3Z3">
    <property type="taxonomic scope" value="Eukaryota"/>
</dbReference>
<sequence length="243" mass="27790">MGNCLRLRRAATWADGDEWEEEAEPCSKAKAAPAAVEDKVEVKIRVTRRQLQELLEKASRRQVEEVLAELMTSGTVYYPRQRDEIRRHWRPALYSIPEGVEESPSSSRYIAVPSMGNCTASQRAAESWADDGEWEEAASSSPLSSEGDHHHHHHHRDERREDHHDSEVTIRITKRQLHELIEKNGGGHGLPLPGSGRRRRSSAEQLLADIMDSGEVHHRDHHREDHWHWKPALQSIPETVESS</sequence>
<evidence type="ECO:0000313" key="2">
    <source>
        <dbReference type="EMBL" id="ONM37224.1"/>
    </source>
</evidence>
<name>A0A1D6N9K3_MAIZE</name>
<organism evidence="2">
    <name type="scientific">Zea mays</name>
    <name type="common">Maize</name>
    <dbReference type="NCBI Taxonomy" id="4577"/>
    <lineage>
        <taxon>Eukaryota</taxon>
        <taxon>Viridiplantae</taxon>
        <taxon>Streptophyta</taxon>
        <taxon>Embryophyta</taxon>
        <taxon>Tracheophyta</taxon>
        <taxon>Spermatophyta</taxon>
        <taxon>Magnoliopsida</taxon>
        <taxon>Liliopsida</taxon>
        <taxon>Poales</taxon>
        <taxon>Poaceae</taxon>
        <taxon>PACMAD clade</taxon>
        <taxon>Panicoideae</taxon>
        <taxon>Andropogonodae</taxon>
        <taxon>Andropogoneae</taxon>
        <taxon>Tripsacinae</taxon>
        <taxon>Zea</taxon>
    </lineage>
</organism>
<dbReference type="AlphaFoldDB" id="A0A1D6N9K3"/>
<accession>A0A1D6N9K3</accession>
<proteinExistence type="predicted"/>
<reference evidence="2" key="1">
    <citation type="submission" date="2015-12" db="EMBL/GenBank/DDBJ databases">
        <title>Update maize B73 reference genome by single molecule sequencing technologies.</title>
        <authorList>
            <consortium name="Maize Genome Sequencing Project"/>
            <person name="Ware D."/>
        </authorList>
    </citation>
    <scope>NUCLEOTIDE SEQUENCE [LARGE SCALE GENOMIC DNA]</scope>
    <source>
        <tissue evidence="2">Seedling</tissue>
    </source>
</reference>
<feature type="region of interest" description="Disordered" evidence="1">
    <location>
        <begin position="122"/>
        <end position="168"/>
    </location>
</feature>
<dbReference type="FunCoup" id="A0A1D6N9K3">
    <property type="interactions" value="2244"/>
</dbReference>
<feature type="compositionally biased region" description="Basic and acidic residues" evidence="1">
    <location>
        <begin position="158"/>
        <end position="168"/>
    </location>
</feature>
<gene>
    <name evidence="2" type="ORF">ZEAMMB73_Zm00001d043221</name>
</gene>
<feature type="compositionally biased region" description="Basic and acidic residues" evidence="1">
    <location>
        <begin position="216"/>
        <end position="228"/>
    </location>
</feature>
<dbReference type="ExpressionAtlas" id="A0A1D6N9K3">
    <property type="expression patterns" value="baseline and differential"/>
</dbReference>
<dbReference type="OMA" id="QFMNVSH"/>
<dbReference type="PANTHER" id="PTHR33647">
    <property type="entry name" value="OS01G0793900 PROTEIN"/>
    <property type="match status" value="1"/>
</dbReference>
<dbReference type="PaxDb" id="4577-AC233851.1_FGP010"/>
<dbReference type="STRING" id="4577.A0A1D6N9K3"/>
<dbReference type="SMR" id="A0A1D6N9K3"/>
<dbReference type="EMBL" id="CM007649">
    <property type="protein sequence ID" value="ONM37224.1"/>
    <property type="molecule type" value="Genomic_DNA"/>
</dbReference>
<dbReference type="InParanoid" id="A0A1D6N9K3"/>